<dbReference type="GO" id="GO:0016787">
    <property type="term" value="F:hydrolase activity"/>
    <property type="evidence" value="ECO:0007669"/>
    <property type="project" value="UniProtKB-KW"/>
</dbReference>
<evidence type="ECO:0000256" key="2">
    <source>
        <dbReference type="ARBA" id="ARBA00022801"/>
    </source>
</evidence>
<proteinExistence type="inferred from homology"/>
<dbReference type="Proteomes" id="UP000259273">
    <property type="component" value="Unassembled WGS sequence"/>
</dbReference>
<dbReference type="PROSITE" id="PS00893">
    <property type="entry name" value="NUDIX_BOX"/>
    <property type="match status" value="1"/>
</dbReference>
<gene>
    <name evidence="6" type="ORF">DCP75_07495</name>
</gene>
<protein>
    <recommendedName>
        <fullName evidence="5">Nudix hydrolase domain-containing protein</fullName>
    </recommendedName>
</protein>
<reference evidence="6 7" key="1">
    <citation type="journal article" date="2018" name="Nat. Biotechnol.">
        <title>A standardized bacterial taxonomy based on genome phylogeny substantially revises the tree of life.</title>
        <authorList>
            <person name="Parks D.H."/>
            <person name="Chuvochina M."/>
            <person name="Waite D.W."/>
            <person name="Rinke C."/>
            <person name="Skarshewski A."/>
            <person name="Chaumeil P.A."/>
            <person name="Hugenholtz P."/>
        </authorList>
    </citation>
    <scope>NUCLEOTIDE SEQUENCE [LARGE SCALE GENOMIC DNA]</scope>
    <source>
        <strain evidence="6">UBA9158</strain>
    </source>
</reference>
<dbReference type="SUPFAM" id="SSF55811">
    <property type="entry name" value="Nudix"/>
    <property type="match status" value="1"/>
</dbReference>
<feature type="domain" description="Nudix hydrolase" evidence="5">
    <location>
        <begin position="37"/>
        <end position="162"/>
    </location>
</feature>
<dbReference type="STRING" id="1121937.GCA_000423125_03215"/>
<dbReference type="InterPro" id="IPR029401">
    <property type="entry name" value="Nudix_N"/>
</dbReference>
<comment type="cofactor">
    <cofactor evidence="1">
        <name>Mg(2+)</name>
        <dbReference type="ChEBI" id="CHEBI:18420"/>
    </cofactor>
</comment>
<sequence length="191" mass="21787">MTRYCPQCGATLEPHVVGGEPRNHWRCTACARLHYDHPMIVVTTFIAFDKRLLWVQRALPPKVGSWAIPGGFLEQDETLAEGAARELREEAGVVLPASELSFYMMGTITFINQVYVAFRARVSDESLCPGPESLDAGFFSREECPWGQVAYPEVNDSIFQAYDDLESGRFDIWHTEMTAERYQRHRVRELP</sequence>
<dbReference type="PANTHER" id="PTHR43222">
    <property type="entry name" value="NUDIX HYDROLASE 23"/>
    <property type="match status" value="1"/>
</dbReference>
<dbReference type="InterPro" id="IPR020084">
    <property type="entry name" value="NUDIX_hydrolase_CS"/>
</dbReference>
<dbReference type="Pfam" id="PF14803">
    <property type="entry name" value="Zn_ribbon_Nudix"/>
    <property type="match status" value="1"/>
</dbReference>
<dbReference type="PRINTS" id="PR00502">
    <property type="entry name" value="NUDIXFAMILY"/>
</dbReference>
<evidence type="ECO:0000256" key="3">
    <source>
        <dbReference type="ARBA" id="ARBA00022842"/>
    </source>
</evidence>
<dbReference type="AlphaFoldDB" id="A0A3C1KLG1"/>
<dbReference type="PROSITE" id="PS51462">
    <property type="entry name" value="NUDIX"/>
    <property type="match status" value="1"/>
</dbReference>
<keyword evidence="3" id="KW-0460">Magnesium</keyword>
<dbReference type="Pfam" id="PF00293">
    <property type="entry name" value="NUDIX"/>
    <property type="match status" value="1"/>
</dbReference>
<dbReference type="PANTHER" id="PTHR43222:SF2">
    <property type="entry name" value="NUDIX HYDROLASE 23, CHLOROPLASTIC"/>
    <property type="match status" value="1"/>
</dbReference>
<organism evidence="6 7">
    <name type="scientific">Haliea salexigens</name>
    <dbReference type="NCBI Taxonomy" id="287487"/>
    <lineage>
        <taxon>Bacteria</taxon>
        <taxon>Pseudomonadati</taxon>
        <taxon>Pseudomonadota</taxon>
        <taxon>Gammaproteobacteria</taxon>
        <taxon>Cellvibrionales</taxon>
        <taxon>Halieaceae</taxon>
        <taxon>Haliea</taxon>
    </lineage>
</organism>
<comment type="caution">
    <text evidence="6">The sequence shown here is derived from an EMBL/GenBank/DDBJ whole genome shotgun (WGS) entry which is preliminary data.</text>
</comment>
<name>A0A3C1KLG1_9GAMM</name>
<dbReference type="EMBL" id="DMND01000104">
    <property type="protein sequence ID" value="HAN27550.1"/>
    <property type="molecule type" value="Genomic_DNA"/>
</dbReference>
<dbReference type="InterPro" id="IPR020476">
    <property type="entry name" value="Nudix_hydrolase"/>
</dbReference>
<evidence type="ECO:0000259" key="5">
    <source>
        <dbReference type="PROSITE" id="PS51462"/>
    </source>
</evidence>
<keyword evidence="2 4" id="KW-0378">Hydrolase</keyword>
<evidence type="ECO:0000313" key="7">
    <source>
        <dbReference type="Proteomes" id="UP000259273"/>
    </source>
</evidence>
<dbReference type="Gene3D" id="3.90.79.10">
    <property type="entry name" value="Nucleoside Triphosphate Pyrophosphohydrolase"/>
    <property type="match status" value="1"/>
</dbReference>
<accession>A0A3C1KLG1</accession>
<evidence type="ECO:0000256" key="4">
    <source>
        <dbReference type="RuleBase" id="RU003476"/>
    </source>
</evidence>
<evidence type="ECO:0000256" key="1">
    <source>
        <dbReference type="ARBA" id="ARBA00001946"/>
    </source>
</evidence>
<dbReference type="Gene3D" id="2.20.70.10">
    <property type="match status" value="1"/>
</dbReference>
<evidence type="ECO:0000313" key="6">
    <source>
        <dbReference type="EMBL" id="HAN27550.1"/>
    </source>
</evidence>
<comment type="similarity">
    <text evidence="4">Belongs to the Nudix hydrolase family.</text>
</comment>
<dbReference type="InterPro" id="IPR015797">
    <property type="entry name" value="NUDIX_hydrolase-like_dom_sf"/>
</dbReference>
<dbReference type="InterPro" id="IPR000086">
    <property type="entry name" value="NUDIX_hydrolase_dom"/>
</dbReference>